<dbReference type="InterPro" id="IPR011992">
    <property type="entry name" value="EF-hand-dom_pair"/>
</dbReference>
<evidence type="ECO:0000256" key="4">
    <source>
        <dbReference type="ARBA" id="ARBA00022723"/>
    </source>
</evidence>
<dbReference type="PRINTS" id="PR00449">
    <property type="entry name" value="RASTRNSFRMNG"/>
</dbReference>
<name>A0A8K1CRN7_PYTOL</name>
<evidence type="ECO:0000313" key="17">
    <source>
        <dbReference type="EMBL" id="TMW68587.1"/>
    </source>
</evidence>
<dbReference type="GO" id="GO:0005741">
    <property type="term" value="C:mitochondrial outer membrane"/>
    <property type="evidence" value="ECO:0007669"/>
    <property type="project" value="UniProtKB-SubCell"/>
</dbReference>
<evidence type="ECO:0000256" key="15">
    <source>
        <dbReference type="SAM" id="MobiDB-lite"/>
    </source>
</evidence>
<evidence type="ECO:0000256" key="12">
    <source>
        <dbReference type="ARBA" id="ARBA00023134"/>
    </source>
</evidence>
<dbReference type="Pfam" id="PF00071">
    <property type="entry name" value="Ras"/>
    <property type="match status" value="1"/>
</dbReference>
<keyword evidence="4" id="KW-0479">Metal-binding</keyword>
<proteinExistence type="inferred from homology"/>
<dbReference type="InterPro" id="IPR021181">
    <property type="entry name" value="Miro"/>
</dbReference>
<feature type="domain" description="EF-hand" evidence="16">
    <location>
        <begin position="359"/>
        <end position="394"/>
    </location>
</feature>
<dbReference type="Proteomes" id="UP000794436">
    <property type="component" value="Unassembled WGS sequence"/>
</dbReference>
<organism evidence="17 18">
    <name type="scientific">Pythium oligandrum</name>
    <name type="common">Mycoparasitic fungus</name>
    <dbReference type="NCBI Taxonomy" id="41045"/>
    <lineage>
        <taxon>Eukaryota</taxon>
        <taxon>Sar</taxon>
        <taxon>Stramenopiles</taxon>
        <taxon>Oomycota</taxon>
        <taxon>Peronosporomycetes</taxon>
        <taxon>Pythiales</taxon>
        <taxon>Pythiaceae</taxon>
        <taxon>Pythium</taxon>
    </lineage>
</organism>
<dbReference type="EC" id="3.6.5.-" evidence="14"/>
<dbReference type="PANTHER" id="PTHR46819:SF1">
    <property type="entry name" value="EF-HAND CALCIUM-BINDING DOMAIN-CONTAINING PROTEIN 7"/>
    <property type="match status" value="1"/>
</dbReference>
<evidence type="ECO:0000313" key="18">
    <source>
        <dbReference type="Proteomes" id="UP000794436"/>
    </source>
</evidence>
<evidence type="ECO:0000256" key="13">
    <source>
        <dbReference type="ARBA" id="ARBA00023136"/>
    </source>
</evidence>
<evidence type="ECO:0000256" key="5">
    <source>
        <dbReference type="ARBA" id="ARBA00022737"/>
    </source>
</evidence>
<dbReference type="SUPFAM" id="SSF47473">
    <property type="entry name" value="EF-hand"/>
    <property type="match status" value="1"/>
</dbReference>
<dbReference type="SMART" id="SM00175">
    <property type="entry name" value="RAB"/>
    <property type="match status" value="1"/>
</dbReference>
<dbReference type="PROSITE" id="PS00018">
    <property type="entry name" value="EF_HAND_1"/>
    <property type="match status" value="2"/>
</dbReference>
<dbReference type="PIRSF" id="PIRSF037488">
    <property type="entry name" value="Mt_Rho_GTPase"/>
    <property type="match status" value="1"/>
</dbReference>
<dbReference type="GO" id="GO:0007005">
    <property type="term" value="P:mitochondrion organization"/>
    <property type="evidence" value="ECO:0007669"/>
    <property type="project" value="InterPro"/>
</dbReference>
<evidence type="ECO:0000256" key="9">
    <source>
        <dbReference type="ARBA" id="ARBA00022837"/>
    </source>
</evidence>
<keyword evidence="3" id="KW-0812">Transmembrane</keyword>
<accession>A0A8K1CRN7</accession>
<dbReference type="GO" id="GO:0005525">
    <property type="term" value="F:GTP binding"/>
    <property type="evidence" value="ECO:0007669"/>
    <property type="project" value="UniProtKB-KW"/>
</dbReference>
<dbReference type="Gene3D" id="3.40.50.300">
    <property type="entry name" value="P-loop containing nucleotide triphosphate hydrolases"/>
    <property type="match status" value="1"/>
</dbReference>
<dbReference type="AlphaFoldDB" id="A0A8K1CRN7"/>
<evidence type="ECO:0000256" key="2">
    <source>
        <dbReference type="ARBA" id="ARBA00007981"/>
    </source>
</evidence>
<dbReference type="SMART" id="SM00174">
    <property type="entry name" value="RHO"/>
    <property type="match status" value="1"/>
</dbReference>
<keyword evidence="9 14" id="KW-0106">Calcium</keyword>
<dbReference type="GO" id="GO:0003924">
    <property type="term" value="F:GTPase activity"/>
    <property type="evidence" value="ECO:0007669"/>
    <property type="project" value="InterPro"/>
</dbReference>
<comment type="function">
    <text evidence="14">Mitochondrial GTPase involved in mitochondrial trafficking. Probably involved in control of anterograde transport of mitochondria and their subcellular distribution.</text>
</comment>
<evidence type="ECO:0000256" key="6">
    <source>
        <dbReference type="ARBA" id="ARBA00022741"/>
    </source>
</evidence>
<protein>
    <recommendedName>
        <fullName evidence="14">Mitochondrial Rho GTPase</fullName>
        <ecNumber evidence="14">3.6.5.-</ecNumber>
    </recommendedName>
</protein>
<keyword evidence="12 14" id="KW-0342">GTP-binding</keyword>
<evidence type="ECO:0000256" key="14">
    <source>
        <dbReference type="PIRNR" id="PIRNR037488"/>
    </source>
</evidence>
<dbReference type="InterPro" id="IPR018247">
    <property type="entry name" value="EF_Hand_1_Ca_BS"/>
</dbReference>
<comment type="subcellular location">
    <subcellularLocation>
        <location evidence="1 14">Mitochondrion outer membrane</location>
        <topology evidence="1 14">Single-pass type IV membrane protein</topology>
    </subcellularLocation>
</comment>
<sequence length="683" mass="76358">MVEGSLGKGGGTSDRSSVHERDAVDAGLSVTTNASASLGVASAREKAPLKPQVVRIEVLGDEKVGKTSLICSLVSRHFSERVPAVLLNAQIPAEENNENVIISITDTSSRVSDIVRVANATKRSDAILLVYDLTRPETIQRLRRWLDLIARHKEVPVVLIGNKDDIKTVVAASTMDGLHSNQIRQLTNTYQFAVDGGDCSARNFAQVARAFYYAQKAVLYPVEPLYNGRKRQLEPKCVKVIKRAFRLYDRDRDGILSREELNDYQHDCFGMRLLTGEMDTMMEFLQSTIPEGVKEDGSGLRFDGFVYLWQLFIDRKRPESCWQILRTLGYNNELHLEIPPERISLPPYEEDQSAQLTPQAVEFLDALLRQFDGDKDGNLTDEEINEIFSICEDTEAPWKNCSAISSPVLYQPTLLTDKVVTSRASWLALWSFVAQENPDKLLETFFYLGFNDKLYQALEFTKSRSATRQASRIDRNVVTCYMFAASRSLKTEFAHALVNRKSVAVPGSTDADDDVLRAINALQHKDNTLYLLLTEEIMEGDVDKYADVLCLLFNPLDAESCKYVEDLDKLLPNAIPRVLVGLKPDDVIAATPEWEIARQSRAPNVLFVEDTKTMTDAFERLVRTATRPPNARARGSALSVSKTVAVSVGIGVTGLVGYMAMKNADKIEQVKSLKEFIGRYTSS</sequence>
<reference evidence="17" key="1">
    <citation type="submission" date="2019-03" db="EMBL/GenBank/DDBJ databases">
        <title>Long read genome sequence of the mycoparasitic Pythium oligandrum ATCC 38472 isolated from sugarbeet rhizosphere.</title>
        <authorList>
            <person name="Gaulin E."/>
        </authorList>
    </citation>
    <scope>NUCLEOTIDE SEQUENCE</scope>
    <source>
        <strain evidence="17">ATCC 38472_TT</strain>
    </source>
</reference>
<evidence type="ECO:0000256" key="11">
    <source>
        <dbReference type="ARBA" id="ARBA00023128"/>
    </source>
</evidence>
<evidence type="ECO:0000256" key="10">
    <source>
        <dbReference type="ARBA" id="ARBA00022989"/>
    </source>
</evidence>
<dbReference type="SMART" id="SM00173">
    <property type="entry name" value="RAS"/>
    <property type="match status" value="1"/>
</dbReference>
<dbReference type="GO" id="GO:0005509">
    <property type="term" value="F:calcium ion binding"/>
    <property type="evidence" value="ECO:0007669"/>
    <property type="project" value="InterPro"/>
</dbReference>
<evidence type="ECO:0000256" key="3">
    <source>
        <dbReference type="ARBA" id="ARBA00022692"/>
    </source>
</evidence>
<keyword evidence="8 14" id="KW-0378">Hydrolase</keyword>
<keyword evidence="11 14" id="KW-0496">Mitochondrion</keyword>
<dbReference type="SMART" id="SM00054">
    <property type="entry name" value="EFh"/>
    <property type="match status" value="2"/>
</dbReference>
<keyword evidence="18" id="KW-1185">Reference proteome</keyword>
<keyword evidence="5" id="KW-0677">Repeat</keyword>
<dbReference type="InterPro" id="IPR002048">
    <property type="entry name" value="EF_hand_dom"/>
</dbReference>
<dbReference type="OrthoDB" id="10020961at2759"/>
<dbReference type="InterPro" id="IPR052266">
    <property type="entry name" value="Miro-EF-hand_domain"/>
</dbReference>
<dbReference type="Pfam" id="PF08356">
    <property type="entry name" value="EF_assoc_2"/>
    <property type="match status" value="1"/>
</dbReference>
<dbReference type="EMBL" id="SPLM01000002">
    <property type="protein sequence ID" value="TMW68587.1"/>
    <property type="molecule type" value="Genomic_DNA"/>
</dbReference>
<evidence type="ECO:0000256" key="7">
    <source>
        <dbReference type="ARBA" id="ARBA00022787"/>
    </source>
</evidence>
<dbReference type="SUPFAM" id="SSF52540">
    <property type="entry name" value="P-loop containing nucleoside triphosphate hydrolases"/>
    <property type="match status" value="1"/>
</dbReference>
<keyword evidence="7 14" id="KW-1000">Mitochondrion outer membrane</keyword>
<evidence type="ECO:0000256" key="1">
    <source>
        <dbReference type="ARBA" id="ARBA00004200"/>
    </source>
</evidence>
<dbReference type="PROSITE" id="PS50222">
    <property type="entry name" value="EF_HAND_2"/>
    <property type="match status" value="2"/>
</dbReference>
<feature type="compositionally biased region" description="Gly residues" evidence="15">
    <location>
        <begin position="1"/>
        <end position="12"/>
    </location>
</feature>
<evidence type="ECO:0000256" key="8">
    <source>
        <dbReference type="ARBA" id="ARBA00022801"/>
    </source>
</evidence>
<dbReference type="InterPro" id="IPR013567">
    <property type="entry name" value="EF_hand_assoc_2"/>
</dbReference>
<keyword evidence="6 14" id="KW-0547">Nucleotide-binding</keyword>
<dbReference type="Pfam" id="PF13202">
    <property type="entry name" value="EF-hand_5"/>
    <property type="match status" value="2"/>
</dbReference>
<dbReference type="PANTHER" id="PTHR46819">
    <property type="entry name" value="EF-HAND CALCIUM-BINDING DOMAIN-CONTAINING PROTEIN 7"/>
    <property type="match status" value="1"/>
</dbReference>
<feature type="region of interest" description="Disordered" evidence="15">
    <location>
        <begin position="1"/>
        <end position="20"/>
    </location>
</feature>
<dbReference type="InterPro" id="IPR001806">
    <property type="entry name" value="Small_GTPase"/>
</dbReference>
<dbReference type="Gene3D" id="1.10.238.10">
    <property type="entry name" value="EF-hand"/>
    <property type="match status" value="2"/>
</dbReference>
<comment type="similarity">
    <text evidence="2 14">Belongs to the mitochondrial Rho GTPase family.</text>
</comment>
<dbReference type="FunFam" id="1.10.238.10:FF:000011">
    <property type="entry name" value="Mitochondrial Rho GTPase"/>
    <property type="match status" value="1"/>
</dbReference>
<keyword evidence="10" id="KW-1133">Transmembrane helix</keyword>
<keyword evidence="13 14" id="KW-0472">Membrane</keyword>
<comment type="caution">
    <text evidence="17">The sequence shown here is derived from an EMBL/GenBank/DDBJ whole genome shotgun (WGS) entry which is preliminary data.</text>
</comment>
<evidence type="ECO:0000259" key="16">
    <source>
        <dbReference type="PROSITE" id="PS50222"/>
    </source>
</evidence>
<dbReference type="InterPro" id="IPR027417">
    <property type="entry name" value="P-loop_NTPase"/>
</dbReference>
<feature type="domain" description="EF-hand" evidence="16">
    <location>
        <begin position="236"/>
        <end position="271"/>
    </location>
</feature>
<gene>
    <name evidence="17" type="ORF">Poli38472_006055</name>
</gene>